<keyword evidence="3" id="KW-1185">Reference proteome</keyword>
<evidence type="ECO:0000313" key="2">
    <source>
        <dbReference type="EMBL" id="KAL2872097.1"/>
    </source>
</evidence>
<name>A0ABR4M677_9EURO</name>
<dbReference type="EMBL" id="JBFXLQ010000002">
    <property type="protein sequence ID" value="KAL2872097.1"/>
    <property type="molecule type" value="Genomic_DNA"/>
</dbReference>
<comment type="caution">
    <text evidence="2">The sequence shown here is derived from an EMBL/GenBank/DDBJ whole genome shotgun (WGS) entry which is preliminary data.</text>
</comment>
<sequence>MLAIQQPNRSLVHKANQSGTEFCRQSVNIRSIWPWVAETDERERSQGAQQGERRKVTEEGHEAHGLGAVGGNEGGWMDAAKDHPTNRWDWTACTAMDTSQECERAQGAWKTGDVSGCATGKSGKKFFGVLFSFSAINEWYFPLSRSSHAYRGICAPTR</sequence>
<protein>
    <submittedName>
        <fullName evidence="2">Uncharacterized protein</fullName>
    </submittedName>
</protein>
<dbReference type="GeneID" id="98150778"/>
<feature type="region of interest" description="Disordered" evidence="1">
    <location>
        <begin position="39"/>
        <end position="78"/>
    </location>
</feature>
<dbReference type="RefSeq" id="XP_070891076.1">
    <property type="nucleotide sequence ID" value="XM_071035706.1"/>
</dbReference>
<gene>
    <name evidence="2" type="ORF">BJX67DRAFT_99094</name>
</gene>
<organism evidence="2 3">
    <name type="scientific">Aspergillus lucknowensis</name>
    <dbReference type="NCBI Taxonomy" id="176173"/>
    <lineage>
        <taxon>Eukaryota</taxon>
        <taxon>Fungi</taxon>
        <taxon>Dikarya</taxon>
        <taxon>Ascomycota</taxon>
        <taxon>Pezizomycotina</taxon>
        <taxon>Eurotiomycetes</taxon>
        <taxon>Eurotiomycetidae</taxon>
        <taxon>Eurotiales</taxon>
        <taxon>Aspergillaceae</taxon>
        <taxon>Aspergillus</taxon>
        <taxon>Aspergillus subgen. Nidulantes</taxon>
    </lineage>
</organism>
<reference evidence="2 3" key="1">
    <citation type="submission" date="2024-07" db="EMBL/GenBank/DDBJ databases">
        <title>Section-level genome sequencing and comparative genomics of Aspergillus sections Usti and Cavernicolus.</title>
        <authorList>
            <consortium name="Lawrence Berkeley National Laboratory"/>
            <person name="Nybo J.L."/>
            <person name="Vesth T.C."/>
            <person name="Theobald S."/>
            <person name="Frisvad J.C."/>
            <person name="Larsen T.O."/>
            <person name="Kjaerboelling I."/>
            <person name="Rothschild-Mancinelli K."/>
            <person name="Lyhne E.K."/>
            <person name="Kogle M.E."/>
            <person name="Barry K."/>
            <person name="Clum A."/>
            <person name="Na H."/>
            <person name="Ledsgaard L."/>
            <person name="Lin J."/>
            <person name="Lipzen A."/>
            <person name="Kuo A."/>
            <person name="Riley R."/>
            <person name="Mondo S."/>
            <person name="Labutti K."/>
            <person name="Haridas S."/>
            <person name="Pangalinan J."/>
            <person name="Salamov A.A."/>
            <person name="Simmons B.A."/>
            <person name="Magnuson J.K."/>
            <person name="Chen J."/>
            <person name="Drula E."/>
            <person name="Henrissat B."/>
            <person name="Wiebenga A."/>
            <person name="Lubbers R.J."/>
            <person name="Gomes A.C."/>
            <person name="Macurrencykelacurrency M.R."/>
            <person name="Stajich J."/>
            <person name="Grigoriev I.V."/>
            <person name="Mortensen U.H."/>
            <person name="De Vries R.P."/>
            <person name="Baker S.E."/>
            <person name="Andersen M.R."/>
        </authorList>
    </citation>
    <scope>NUCLEOTIDE SEQUENCE [LARGE SCALE GENOMIC DNA]</scope>
    <source>
        <strain evidence="2 3">CBS 449.75</strain>
    </source>
</reference>
<evidence type="ECO:0000313" key="3">
    <source>
        <dbReference type="Proteomes" id="UP001610432"/>
    </source>
</evidence>
<evidence type="ECO:0000256" key="1">
    <source>
        <dbReference type="SAM" id="MobiDB-lite"/>
    </source>
</evidence>
<feature type="compositionally biased region" description="Basic and acidic residues" evidence="1">
    <location>
        <begin position="39"/>
        <end position="64"/>
    </location>
</feature>
<dbReference type="Proteomes" id="UP001610432">
    <property type="component" value="Unassembled WGS sequence"/>
</dbReference>
<proteinExistence type="predicted"/>
<accession>A0ABR4M677</accession>